<protein>
    <submittedName>
        <fullName evidence="1">Uncharacterized protein</fullName>
    </submittedName>
</protein>
<dbReference type="Proteomes" id="UP000479000">
    <property type="component" value="Unassembled WGS sequence"/>
</dbReference>
<reference evidence="1 2" key="1">
    <citation type="submission" date="2020-02" db="EMBL/GenBank/DDBJ databases">
        <authorList>
            <person name="Ferguson B K."/>
        </authorList>
    </citation>
    <scope>NUCLEOTIDE SEQUENCE [LARGE SCALE GENOMIC DNA]</scope>
</reference>
<evidence type="ECO:0000313" key="1">
    <source>
        <dbReference type="EMBL" id="CAB0002728.1"/>
    </source>
</evidence>
<dbReference type="AlphaFoldDB" id="A0A6H5GII6"/>
<keyword evidence="2" id="KW-1185">Reference proteome</keyword>
<evidence type="ECO:0000313" key="2">
    <source>
        <dbReference type="Proteomes" id="UP000479000"/>
    </source>
</evidence>
<proteinExistence type="predicted"/>
<name>A0A6H5GII6_9HEMI</name>
<dbReference type="EMBL" id="CADCXU010012846">
    <property type="protein sequence ID" value="CAB0002728.1"/>
    <property type="molecule type" value="Genomic_DNA"/>
</dbReference>
<organism evidence="1 2">
    <name type="scientific">Nesidiocoris tenuis</name>
    <dbReference type="NCBI Taxonomy" id="355587"/>
    <lineage>
        <taxon>Eukaryota</taxon>
        <taxon>Metazoa</taxon>
        <taxon>Ecdysozoa</taxon>
        <taxon>Arthropoda</taxon>
        <taxon>Hexapoda</taxon>
        <taxon>Insecta</taxon>
        <taxon>Pterygota</taxon>
        <taxon>Neoptera</taxon>
        <taxon>Paraneoptera</taxon>
        <taxon>Hemiptera</taxon>
        <taxon>Heteroptera</taxon>
        <taxon>Panheteroptera</taxon>
        <taxon>Cimicomorpha</taxon>
        <taxon>Miridae</taxon>
        <taxon>Dicyphina</taxon>
        <taxon>Nesidiocoris</taxon>
    </lineage>
</organism>
<sequence length="59" mass="7129">IFSTFNPVECHHSQRYQLRADWIHMIRKKQMLLPSASYFTPGITRSVDTEETWQKEIFE</sequence>
<gene>
    <name evidence="1" type="ORF">NTEN_LOCUS8515</name>
</gene>
<feature type="non-terminal residue" evidence="1">
    <location>
        <position position="1"/>
    </location>
</feature>
<accession>A0A6H5GII6</accession>